<dbReference type="RefSeq" id="WP_252853326.1">
    <property type="nucleotide sequence ID" value="NZ_JAMXLR010000051.1"/>
</dbReference>
<organism evidence="2 3">
    <name type="scientific">Aeoliella straminimaris</name>
    <dbReference type="NCBI Taxonomy" id="2954799"/>
    <lineage>
        <taxon>Bacteria</taxon>
        <taxon>Pseudomonadati</taxon>
        <taxon>Planctomycetota</taxon>
        <taxon>Planctomycetia</taxon>
        <taxon>Pirellulales</taxon>
        <taxon>Lacipirellulaceae</taxon>
        <taxon>Aeoliella</taxon>
    </lineage>
</organism>
<dbReference type="Gene3D" id="1.25.10.10">
    <property type="entry name" value="Leucine-rich Repeat Variant"/>
    <property type="match status" value="1"/>
</dbReference>
<dbReference type="InterPro" id="IPR016024">
    <property type="entry name" value="ARM-type_fold"/>
</dbReference>
<keyword evidence="1" id="KW-0732">Signal</keyword>
<evidence type="ECO:0000313" key="3">
    <source>
        <dbReference type="Proteomes" id="UP001155241"/>
    </source>
</evidence>
<dbReference type="AlphaFoldDB" id="A0A9X2FBU2"/>
<name>A0A9X2FBU2_9BACT</name>
<dbReference type="Proteomes" id="UP001155241">
    <property type="component" value="Unassembled WGS sequence"/>
</dbReference>
<gene>
    <name evidence="2" type="ORF">NG895_14995</name>
</gene>
<evidence type="ECO:0008006" key="4">
    <source>
        <dbReference type="Google" id="ProtNLM"/>
    </source>
</evidence>
<sequence length="760" mass="80297">MSKQRLSENQHAASRWRQRPRWYSGWVLALALCALGAGPVLAQDTPADDETPVVQEPKFPGDADYEPVAPSPTALADPAVRAVLNKPRTTAADHLRATNLLLQLGEGELAAGEFHRLLATNPDDATKVALVQQFGPAVVQSLARAGELGPAARPFVNSVFEAVAADAASDDRMQSLLGNLDSDNGVARGNAIAGLAGLGERAVVPLIQLLAGDEASDEERQGARAALVRLGPIATRPLLATLDSGNDRLVAEASELLAAIGAGEAAPLLAVPAMSGGSAGRAYKSLTGQEPSVESATGLLERTLDRLEGGAPVFMPGADDMVTYWVWHGKQNEPVPLALTVAEANTMYMAPLASQLAELRGGIPSVKTKSLRLKIESAAIRGRQGHEAGYTKEVLEDLPADWLDRLLRDAMEENQVAAATLALQVIAERRNPAVLITTDGLPSPTARALEHPHPTIRTAALETIAAIDPTKPFPGASKVCPAIVQLAAASGDQVVLAASPQIDAATTWAGGLGAMNLVGEVVGIGQEAVERAGENADIELILIDMSIAKPAVRETVFRLRRQPATGLVPIALLAREWQLHTARTIASEHDAVVASPRPHSDEVLTEVAESALAHLPSTWPTDEQRLTQADTAMQVASKLLDNKRDFYRLRAASDLLAQHVRPAAEGEANWKVLAKMGTHESQVALAAYANAPALSIESRRAAASAFADSVQQFGLRLTADEIVRQYDLYNASATSSKETQQVLGSLLDAIEAGRGSQPEE</sequence>
<dbReference type="SUPFAM" id="SSF48371">
    <property type="entry name" value="ARM repeat"/>
    <property type="match status" value="1"/>
</dbReference>
<comment type="caution">
    <text evidence="2">The sequence shown here is derived from an EMBL/GenBank/DDBJ whole genome shotgun (WGS) entry which is preliminary data.</text>
</comment>
<protein>
    <recommendedName>
        <fullName evidence="4">HEAT repeat protein</fullName>
    </recommendedName>
</protein>
<evidence type="ECO:0000256" key="1">
    <source>
        <dbReference type="SAM" id="SignalP"/>
    </source>
</evidence>
<dbReference type="EMBL" id="JAMXLR010000051">
    <property type="protein sequence ID" value="MCO6045217.1"/>
    <property type="molecule type" value="Genomic_DNA"/>
</dbReference>
<proteinExistence type="predicted"/>
<keyword evidence="3" id="KW-1185">Reference proteome</keyword>
<feature type="chain" id="PRO_5040897344" description="HEAT repeat protein" evidence="1">
    <location>
        <begin position="43"/>
        <end position="760"/>
    </location>
</feature>
<reference evidence="2" key="1">
    <citation type="submission" date="2022-06" db="EMBL/GenBank/DDBJ databases">
        <title>Aeoliella straminimaris, a novel planctomycete from sediments.</title>
        <authorList>
            <person name="Vitorino I.R."/>
            <person name="Lage O.M."/>
        </authorList>
    </citation>
    <scope>NUCLEOTIDE SEQUENCE</scope>
    <source>
        <strain evidence="2">ICT_H6.2</strain>
    </source>
</reference>
<evidence type="ECO:0000313" key="2">
    <source>
        <dbReference type="EMBL" id="MCO6045217.1"/>
    </source>
</evidence>
<dbReference type="InterPro" id="IPR011989">
    <property type="entry name" value="ARM-like"/>
</dbReference>
<feature type="signal peptide" evidence="1">
    <location>
        <begin position="1"/>
        <end position="42"/>
    </location>
</feature>
<accession>A0A9X2FBU2</accession>